<dbReference type="OrthoDB" id="5981530at2759"/>
<dbReference type="InterPro" id="IPR000276">
    <property type="entry name" value="GPCR_Rhodpsn"/>
</dbReference>
<evidence type="ECO:0000256" key="6">
    <source>
        <dbReference type="ARBA" id="ARBA00022989"/>
    </source>
</evidence>
<organism evidence="14">
    <name type="scientific">Loa loa</name>
    <name type="common">Eye worm</name>
    <name type="synonym">Filaria loa</name>
    <dbReference type="NCBI Taxonomy" id="7209"/>
    <lineage>
        <taxon>Eukaryota</taxon>
        <taxon>Metazoa</taxon>
        <taxon>Ecdysozoa</taxon>
        <taxon>Nematoda</taxon>
        <taxon>Chromadorea</taxon>
        <taxon>Rhabditida</taxon>
        <taxon>Spirurina</taxon>
        <taxon>Spiruromorpha</taxon>
        <taxon>Filarioidea</taxon>
        <taxon>Onchocercidae</taxon>
        <taxon>Loa</taxon>
    </lineage>
</organism>
<dbReference type="Gene3D" id="1.20.1070.10">
    <property type="entry name" value="Rhodopsin 7-helix transmembrane proteins"/>
    <property type="match status" value="1"/>
</dbReference>
<dbReference type="PANTHER" id="PTHR24372">
    <property type="entry name" value="GLYCOPROTEIN HORMONE RECEPTOR"/>
    <property type="match status" value="1"/>
</dbReference>
<dbReference type="GO" id="GO:0050829">
    <property type="term" value="P:defense response to Gram-negative bacterium"/>
    <property type="evidence" value="ECO:0007669"/>
    <property type="project" value="EnsemblMetazoa"/>
</dbReference>
<dbReference type="GO" id="GO:0045087">
    <property type="term" value="P:innate immune response"/>
    <property type="evidence" value="ECO:0007669"/>
    <property type="project" value="EnsemblMetazoa"/>
</dbReference>
<keyword evidence="2" id="KW-1003">Cell membrane</keyword>
<proteinExistence type="predicted"/>
<dbReference type="KEGG" id="loa:LOAG_18180"/>
<dbReference type="InterPro" id="IPR026906">
    <property type="entry name" value="LRR_5"/>
</dbReference>
<sequence>MALIKHSVYIITAIQLNAVYEKVCRVERGCSCTVFISEPKCCCVGQSVTEIPGNLTDNVRRLLLYNVGINHIRKNAFSRYQHLEEIVIEDSDALQSVDADAFGNLYNLGKLLVQMTPRHRLAMEVIDFSYNHIEYLGDGQLRAVHANKIRLNNNDLREIGSHIFANCRFSLLELNDNLELKRLSIDTFAGISFIKLLDLSRTGITELPTTGLSRLEGLKLKDTEELKKLPPILAFTSLKKVEFTYPYHCCLFKYASKEISTAGEMYTKNLEEIRNRECSAKSTPKLNRQRRQSARNDRSILLPQESRENPLDFSDLLQWFDSVNAGNITIEIDDDWDTLLEPEFEDADVGLLTTFNCTSSAVSDFFASIQCTPMPNALNPCEDVIGYDFLRWVIWFVWVSAIVGNIGVWIVLCQMGQKRMQVHYFFMANLSTADLLTGVYLGVLAIADYKTSNEYYNYAVAWQTGIGCNIAGFISVFSSEISIMSMFLIAFDMCYNIRNAFYGKRLRMRTAIMMMVVAYIIAFTMAVLPIIGVSTYTSTSVCLPLSIEDNFDRIYVIASLLFNLLAFLGMAISYSFIVTMLCDPEQPKRSEDKAIILKMATLIGTEMLCWFPTLFFGLTAALGHPLISISVAKIFLVLFYPINAFTNPFLYVFFTKITHIRLCPVSFLSNKTANIPNELKYHHYHSYLRTLRKTKESKLMVEKHVQRQSSLLDLRKAFKNYDVYRSLPTSTFRKEMPTHSSTQSERRSLIFTGRLRVSTAPRMSDISEHVTLEKNITPNSLSHTSSSFSQQQLSTEQNYVVSPKELQNRRPSVRSTGKDSGRGSLTPPIPSYRFQCFPNESPT</sequence>
<dbReference type="SUPFAM" id="SSF52058">
    <property type="entry name" value="L domain-like"/>
    <property type="match status" value="1"/>
</dbReference>
<feature type="domain" description="G-protein coupled receptors family 1 profile" evidence="13">
    <location>
        <begin position="404"/>
        <end position="651"/>
    </location>
</feature>
<dbReference type="InterPro" id="IPR032675">
    <property type="entry name" value="LRR_dom_sf"/>
</dbReference>
<dbReference type="Pfam" id="PF13306">
    <property type="entry name" value="LRR_5"/>
    <property type="match status" value="2"/>
</dbReference>
<dbReference type="GeneID" id="9944203"/>
<dbReference type="Gene3D" id="3.80.10.10">
    <property type="entry name" value="Ribonuclease Inhibitor"/>
    <property type="match status" value="2"/>
</dbReference>
<feature type="compositionally biased region" description="Low complexity" evidence="11">
    <location>
        <begin position="780"/>
        <end position="797"/>
    </location>
</feature>
<keyword evidence="5" id="KW-0677">Repeat</keyword>
<dbReference type="GO" id="GO:0016500">
    <property type="term" value="F:protein-hormone receptor activity"/>
    <property type="evidence" value="ECO:0007669"/>
    <property type="project" value="InterPro"/>
</dbReference>
<dbReference type="InterPro" id="IPR017452">
    <property type="entry name" value="GPCR_Rhodpsn_7TM"/>
</dbReference>
<dbReference type="GO" id="GO:0006979">
    <property type="term" value="P:response to oxidative stress"/>
    <property type="evidence" value="ECO:0007669"/>
    <property type="project" value="EnsemblMetazoa"/>
</dbReference>
<dbReference type="GO" id="GO:0008528">
    <property type="term" value="F:G protein-coupled peptide receptor activity"/>
    <property type="evidence" value="ECO:0007669"/>
    <property type="project" value="TreeGrafter"/>
</dbReference>
<evidence type="ECO:0000256" key="7">
    <source>
        <dbReference type="ARBA" id="ARBA00023040"/>
    </source>
</evidence>
<dbReference type="SUPFAM" id="SSF81321">
    <property type="entry name" value="Family A G protein-coupled receptor-like"/>
    <property type="match status" value="1"/>
</dbReference>
<dbReference type="CTD" id="9944203"/>
<feature type="transmembrane region" description="Helical" evidence="12">
    <location>
        <begin position="389"/>
        <end position="412"/>
    </location>
</feature>
<feature type="transmembrane region" description="Helical" evidence="12">
    <location>
        <begin position="470"/>
        <end position="491"/>
    </location>
</feature>
<feature type="transmembrane region" description="Helical" evidence="12">
    <location>
        <begin position="424"/>
        <end position="447"/>
    </location>
</feature>
<evidence type="ECO:0000256" key="11">
    <source>
        <dbReference type="SAM" id="MobiDB-lite"/>
    </source>
</evidence>
<dbReference type="RefSeq" id="XP_020305427.1">
    <property type="nucleotide sequence ID" value="XM_020450846.1"/>
</dbReference>
<dbReference type="InParanoid" id="A0A1S0UFP3"/>
<name>A0A1S0UFP3_LOALO</name>
<evidence type="ECO:0000256" key="8">
    <source>
        <dbReference type="ARBA" id="ARBA00023136"/>
    </source>
</evidence>
<dbReference type="GO" id="GO:0009755">
    <property type="term" value="P:hormone-mediated signaling pathway"/>
    <property type="evidence" value="ECO:0007669"/>
    <property type="project" value="TreeGrafter"/>
</dbReference>
<dbReference type="PANTHER" id="PTHR24372:SF74">
    <property type="entry name" value="LP13728P"/>
    <property type="match status" value="1"/>
</dbReference>
<comment type="subcellular location">
    <subcellularLocation>
        <location evidence="1">Cell membrane</location>
        <topology evidence="1">Multi-pass membrane protein</topology>
    </subcellularLocation>
</comment>
<keyword evidence="9 14" id="KW-0675">Receptor</keyword>
<evidence type="ECO:0000259" key="13">
    <source>
        <dbReference type="PROSITE" id="PS50262"/>
    </source>
</evidence>
<evidence type="ECO:0000256" key="3">
    <source>
        <dbReference type="ARBA" id="ARBA00022614"/>
    </source>
</evidence>
<feature type="transmembrane region" description="Helical" evidence="12">
    <location>
        <begin position="554"/>
        <end position="578"/>
    </location>
</feature>
<keyword evidence="3" id="KW-0433">Leucine-rich repeat</keyword>
<keyword evidence="4 12" id="KW-0812">Transmembrane</keyword>
<evidence type="ECO:0000256" key="4">
    <source>
        <dbReference type="ARBA" id="ARBA00022692"/>
    </source>
</evidence>
<evidence type="ECO:0000256" key="1">
    <source>
        <dbReference type="ARBA" id="ARBA00004651"/>
    </source>
</evidence>
<feature type="transmembrane region" description="Helical" evidence="12">
    <location>
        <begin position="634"/>
        <end position="654"/>
    </location>
</feature>
<dbReference type="CDD" id="cd15136">
    <property type="entry name" value="7tmA_Glyco_hormone_R"/>
    <property type="match status" value="1"/>
</dbReference>
<reference evidence="14" key="1">
    <citation type="submission" date="2012-04" db="EMBL/GenBank/DDBJ databases">
        <title>The Genome Sequence of Loa loa.</title>
        <authorList>
            <consortium name="The Broad Institute Genome Sequencing Platform"/>
            <consortium name="Broad Institute Genome Sequencing Center for Infectious Disease"/>
            <person name="Nutman T.B."/>
            <person name="Fink D.L."/>
            <person name="Russ C."/>
            <person name="Young S."/>
            <person name="Zeng Q."/>
            <person name="Gargeya S."/>
            <person name="Alvarado L."/>
            <person name="Berlin A."/>
            <person name="Chapman S.B."/>
            <person name="Chen Z."/>
            <person name="Freedman E."/>
            <person name="Gellesch M."/>
            <person name="Goldberg J."/>
            <person name="Griggs A."/>
            <person name="Gujja S."/>
            <person name="Heilman E.R."/>
            <person name="Heiman D."/>
            <person name="Howarth C."/>
            <person name="Mehta T."/>
            <person name="Neiman D."/>
            <person name="Pearson M."/>
            <person name="Roberts A."/>
            <person name="Saif S."/>
            <person name="Shea T."/>
            <person name="Shenoy N."/>
            <person name="Sisk P."/>
            <person name="Stolte C."/>
            <person name="Sykes S."/>
            <person name="White J."/>
            <person name="Yandava C."/>
            <person name="Haas B."/>
            <person name="Henn M.R."/>
            <person name="Nusbaum C."/>
            <person name="Birren B."/>
        </authorList>
    </citation>
    <scope>NUCLEOTIDE SEQUENCE [LARGE SCALE GENOMIC DNA]</scope>
</reference>
<dbReference type="OMA" id="ECESTMR"/>
<feature type="region of interest" description="Disordered" evidence="11">
    <location>
        <begin position="777"/>
        <end position="843"/>
    </location>
</feature>
<protein>
    <submittedName>
        <fullName evidence="14">Leucine-rich repeat-containing G protein-coupled receptor</fullName>
    </submittedName>
</protein>
<evidence type="ECO:0000313" key="14">
    <source>
        <dbReference type="EMBL" id="EJD74510.1"/>
    </source>
</evidence>
<dbReference type="PRINTS" id="PR00237">
    <property type="entry name" value="GPCRRHODOPSN"/>
</dbReference>
<dbReference type="PROSITE" id="PS50262">
    <property type="entry name" value="G_PROTEIN_RECEP_F1_2"/>
    <property type="match status" value="1"/>
</dbReference>
<evidence type="ECO:0000256" key="12">
    <source>
        <dbReference type="SAM" id="Phobius"/>
    </source>
</evidence>
<dbReference type="InterPro" id="IPR002131">
    <property type="entry name" value="Gphrmn_rcpt_fam"/>
</dbReference>
<evidence type="ECO:0000256" key="2">
    <source>
        <dbReference type="ARBA" id="ARBA00022475"/>
    </source>
</evidence>
<evidence type="ECO:0000256" key="10">
    <source>
        <dbReference type="ARBA" id="ARBA00023224"/>
    </source>
</evidence>
<dbReference type="AlphaFoldDB" id="A0A1S0UFP3"/>
<dbReference type="EMBL" id="JH712283">
    <property type="protein sequence ID" value="EJD74510.1"/>
    <property type="molecule type" value="Genomic_DNA"/>
</dbReference>
<feature type="transmembrane region" description="Helical" evidence="12">
    <location>
        <begin position="599"/>
        <end position="622"/>
    </location>
</feature>
<keyword evidence="7" id="KW-0297">G-protein coupled receptor</keyword>
<evidence type="ECO:0000256" key="5">
    <source>
        <dbReference type="ARBA" id="ARBA00022737"/>
    </source>
</evidence>
<keyword evidence="10" id="KW-0807">Transducer</keyword>
<dbReference type="GO" id="GO:1990170">
    <property type="term" value="P:stress response to cadmium ion"/>
    <property type="evidence" value="ECO:0007669"/>
    <property type="project" value="EnsemblMetazoa"/>
</dbReference>
<evidence type="ECO:0000256" key="9">
    <source>
        <dbReference type="ARBA" id="ARBA00023170"/>
    </source>
</evidence>
<feature type="region of interest" description="Disordered" evidence="11">
    <location>
        <begin position="281"/>
        <end position="301"/>
    </location>
</feature>
<gene>
    <name evidence="14" type="ORF">LOAG_18180</name>
</gene>
<dbReference type="Pfam" id="PF00001">
    <property type="entry name" value="7tm_1"/>
    <property type="match status" value="1"/>
</dbReference>
<dbReference type="PRINTS" id="PR00373">
    <property type="entry name" value="GLYCHORMONER"/>
</dbReference>
<keyword evidence="8 12" id="KW-0472">Membrane</keyword>
<dbReference type="GO" id="GO:0005886">
    <property type="term" value="C:plasma membrane"/>
    <property type="evidence" value="ECO:0007669"/>
    <property type="project" value="UniProtKB-SubCell"/>
</dbReference>
<feature type="transmembrane region" description="Helical" evidence="12">
    <location>
        <begin position="512"/>
        <end position="534"/>
    </location>
</feature>
<accession>A0A1S0UFP3</accession>
<dbReference type="FunCoup" id="A0A1S0UFP3">
    <property type="interactions" value="50"/>
</dbReference>
<dbReference type="GO" id="GO:0007189">
    <property type="term" value="P:adenylate cyclase-activating G protein-coupled receptor signaling pathway"/>
    <property type="evidence" value="ECO:0007669"/>
    <property type="project" value="TreeGrafter"/>
</dbReference>
<keyword evidence="6 12" id="KW-1133">Transmembrane helix</keyword>